<evidence type="ECO:0000313" key="2">
    <source>
        <dbReference type="Proteomes" id="UP000567293"/>
    </source>
</evidence>
<evidence type="ECO:0000313" key="1">
    <source>
        <dbReference type="EMBL" id="MBA0085707.1"/>
    </source>
</evidence>
<dbReference type="Gene3D" id="3.30.420.240">
    <property type="match status" value="1"/>
</dbReference>
<comment type="caution">
    <text evidence="1">The sequence shown here is derived from an EMBL/GenBank/DDBJ whole genome shotgun (WGS) entry which is preliminary data.</text>
</comment>
<gene>
    <name evidence="1" type="ORF">HRJ53_11985</name>
</gene>
<reference evidence="1" key="1">
    <citation type="submission" date="2020-06" db="EMBL/GenBank/DDBJ databases">
        <title>Legume-microbial interactions unlock mineral nutrients during tropical forest succession.</title>
        <authorList>
            <person name="Epihov D.Z."/>
        </authorList>
    </citation>
    <scope>NUCLEOTIDE SEQUENCE [LARGE SCALE GENOMIC DNA]</scope>
    <source>
        <strain evidence="1">Pan2503</strain>
    </source>
</reference>
<keyword evidence="2" id="KW-1185">Reference proteome</keyword>
<dbReference type="AlphaFoldDB" id="A0A7V8NQY7"/>
<name>A0A7V8NQY7_9BACT</name>
<organism evidence="1 2">
    <name type="scientific">Candidatus Acidiferrum panamense</name>
    <dbReference type="NCBI Taxonomy" id="2741543"/>
    <lineage>
        <taxon>Bacteria</taxon>
        <taxon>Pseudomonadati</taxon>
        <taxon>Acidobacteriota</taxon>
        <taxon>Terriglobia</taxon>
        <taxon>Candidatus Acidiferrales</taxon>
        <taxon>Candidatus Acidiferrum</taxon>
    </lineage>
</organism>
<protein>
    <submittedName>
        <fullName evidence="1">Uncharacterized protein</fullName>
    </submittedName>
</protein>
<proteinExistence type="predicted"/>
<sequence length="165" mass="19244">MFNELKNLRDKAGSFQKGDPRAGPFEVIARARDYLWRRQDSLTGHFAYQWQTNVREKQRMMTTLRGYFEREMVIVNSTAALQQFRNIHRVGDKIGGEGRAKDDRVISLGMAVVGWNDWIMREMGYEGRTYQREHRPKEEVKQFTVAEHAVVSFLNKQGIKFGGIT</sequence>
<dbReference type="Proteomes" id="UP000567293">
    <property type="component" value="Unassembled WGS sequence"/>
</dbReference>
<accession>A0A7V8NQY7</accession>
<dbReference type="EMBL" id="JACDQQ010001168">
    <property type="protein sequence ID" value="MBA0085707.1"/>
    <property type="molecule type" value="Genomic_DNA"/>
</dbReference>